<dbReference type="EMBL" id="JACGWM010000002">
    <property type="protein sequence ID" value="KAL0391138.1"/>
    <property type="molecule type" value="Genomic_DNA"/>
</dbReference>
<dbReference type="PANTHER" id="PTHR31343">
    <property type="entry name" value="T15D22.8"/>
    <property type="match status" value="1"/>
</dbReference>
<reference evidence="1" key="1">
    <citation type="submission" date="2020-06" db="EMBL/GenBank/DDBJ databases">
        <authorList>
            <person name="Li T."/>
            <person name="Hu X."/>
            <person name="Zhang T."/>
            <person name="Song X."/>
            <person name="Zhang H."/>
            <person name="Dai N."/>
            <person name="Sheng W."/>
            <person name="Hou X."/>
            <person name="Wei L."/>
        </authorList>
    </citation>
    <scope>NUCLEOTIDE SEQUENCE</scope>
    <source>
        <strain evidence="1">KEN8</strain>
        <tissue evidence="1">Leaf</tissue>
    </source>
</reference>
<dbReference type="InterPro" id="IPR008507">
    <property type="entry name" value="DUF789"/>
</dbReference>
<comment type="caution">
    <text evidence="1">The sequence shown here is derived from an EMBL/GenBank/DDBJ whole genome shotgun (WGS) entry which is preliminary data.</text>
</comment>
<dbReference type="PANTHER" id="PTHR31343:SF4">
    <property type="entry name" value="DUF789 DOMAIN-CONTAINING PROTEIN"/>
    <property type="match status" value="1"/>
</dbReference>
<reference evidence="1" key="2">
    <citation type="journal article" date="2024" name="Plant">
        <title>Genomic evolution and insights into agronomic trait innovations of Sesamum species.</title>
        <authorList>
            <person name="Miao H."/>
            <person name="Wang L."/>
            <person name="Qu L."/>
            <person name="Liu H."/>
            <person name="Sun Y."/>
            <person name="Le M."/>
            <person name="Wang Q."/>
            <person name="Wei S."/>
            <person name="Zheng Y."/>
            <person name="Lin W."/>
            <person name="Duan Y."/>
            <person name="Cao H."/>
            <person name="Xiong S."/>
            <person name="Wang X."/>
            <person name="Wei L."/>
            <person name="Li C."/>
            <person name="Ma Q."/>
            <person name="Ju M."/>
            <person name="Zhao R."/>
            <person name="Li G."/>
            <person name="Mu C."/>
            <person name="Tian Q."/>
            <person name="Mei H."/>
            <person name="Zhang T."/>
            <person name="Gao T."/>
            <person name="Zhang H."/>
        </authorList>
    </citation>
    <scope>NUCLEOTIDE SEQUENCE</scope>
    <source>
        <strain evidence="1">KEN8</strain>
    </source>
</reference>
<evidence type="ECO:0000313" key="1">
    <source>
        <dbReference type="EMBL" id="KAL0391138.1"/>
    </source>
</evidence>
<name>A0AAW2SFD5_9LAMI</name>
<gene>
    <name evidence="1" type="ORF">Scaly_0470900</name>
</gene>
<sequence length="242" mass="27648">MRRRRQILQPPTVRRQQRILIQQQRQMMQRHLLQQQKQQRRRPQRVVVVKLKSPKGVDVEERSEADYSSTAPALCIPFSVGSASFLNVTNLDRLMESLTPYIPAQNLLERPHEESDAELHRLPSISGSIDPEADRRAKTVSDLNIQRLNMLSRGKKFVKGSSGSEADIANSPGRTLFQFLEHEQPHNRRPLTDKVDLREVHIGYHQSILLSCIMTVVEDFALTGTDISSCIPISPTEEVQEL</sequence>
<proteinExistence type="predicted"/>
<dbReference type="Pfam" id="PF05623">
    <property type="entry name" value="DUF789"/>
    <property type="match status" value="1"/>
</dbReference>
<accession>A0AAW2SFD5</accession>
<dbReference type="AlphaFoldDB" id="A0AAW2SFD5"/>
<protein>
    <submittedName>
        <fullName evidence="1">Uncharacterized protein</fullName>
    </submittedName>
</protein>
<organism evidence="1">
    <name type="scientific">Sesamum calycinum</name>
    <dbReference type="NCBI Taxonomy" id="2727403"/>
    <lineage>
        <taxon>Eukaryota</taxon>
        <taxon>Viridiplantae</taxon>
        <taxon>Streptophyta</taxon>
        <taxon>Embryophyta</taxon>
        <taxon>Tracheophyta</taxon>
        <taxon>Spermatophyta</taxon>
        <taxon>Magnoliopsida</taxon>
        <taxon>eudicotyledons</taxon>
        <taxon>Gunneridae</taxon>
        <taxon>Pentapetalae</taxon>
        <taxon>asterids</taxon>
        <taxon>lamiids</taxon>
        <taxon>Lamiales</taxon>
        <taxon>Pedaliaceae</taxon>
        <taxon>Sesamum</taxon>
    </lineage>
</organism>